<dbReference type="InterPro" id="IPR040079">
    <property type="entry name" value="Glutathione_S-Trfase"/>
</dbReference>
<dbReference type="SFLD" id="SFLDG00358">
    <property type="entry name" value="Main_(cytGST)"/>
    <property type="match status" value="1"/>
</dbReference>
<gene>
    <name evidence="2" type="ORF">SAMN05216178_1059</name>
</gene>
<organism evidence="2 3">
    <name type="scientific">Pseudomonas saponiphila</name>
    <dbReference type="NCBI Taxonomy" id="556534"/>
    <lineage>
        <taxon>Bacteria</taxon>
        <taxon>Pseudomonadati</taxon>
        <taxon>Pseudomonadota</taxon>
        <taxon>Gammaproteobacteria</taxon>
        <taxon>Pseudomonadales</taxon>
        <taxon>Pseudomonadaceae</taxon>
        <taxon>Pseudomonas</taxon>
    </lineage>
</organism>
<evidence type="ECO:0000313" key="3">
    <source>
        <dbReference type="Proteomes" id="UP000198982"/>
    </source>
</evidence>
<dbReference type="Pfam" id="PF13409">
    <property type="entry name" value="GST_N_2"/>
    <property type="match status" value="1"/>
</dbReference>
<dbReference type="PANTHER" id="PTHR42673:SF4">
    <property type="entry name" value="MALEYLACETOACETATE ISOMERASE"/>
    <property type="match status" value="1"/>
</dbReference>
<dbReference type="GO" id="GO:0016034">
    <property type="term" value="F:maleylacetoacetate isomerase activity"/>
    <property type="evidence" value="ECO:0007669"/>
    <property type="project" value="TreeGrafter"/>
</dbReference>
<keyword evidence="3" id="KW-1185">Reference proteome</keyword>
<dbReference type="InterPro" id="IPR036249">
    <property type="entry name" value="Thioredoxin-like_sf"/>
</dbReference>
<dbReference type="CDD" id="cd03194">
    <property type="entry name" value="GST_C_3"/>
    <property type="match status" value="1"/>
</dbReference>
<dbReference type="RefSeq" id="WP_092310700.1">
    <property type="nucleotide sequence ID" value="NZ_FNTJ01000001.1"/>
</dbReference>
<dbReference type="GO" id="GO:0006749">
    <property type="term" value="P:glutathione metabolic process"/>
    <property type="evidence" value="ECO:0007669"/>
    <property type="project" value="TreeGrafter"/>
</dbReference>
<dbReference type="SUPFAM" id="SSF52833">
    <property type="entry name" value="Thioredoxin-like"/>
    <property type="match status" value="1"/>
</dbReference>
<accession>A0A1H4K571</accession>
<dbReference type="GO" id="GO:0006559">
    <property type="term" value="P:L-phenylalanine catabolic process"/>
    <property type="evidence" value="ECO:0007669"/>
    <property type="project" value="TreeGrafter"/>
</dbReference>
<keyword evidence="2" id="KW-0808">Transferase</keyword>
<evidence type="ECO:0000313" key="2">
    <source>
        <dbReference type="EMBL" id="SEB53719.1"/>
    </source>
</evidence>
<sequence length="208" mass="22958">MSVMKLVIGDYKKSSWSLRAWLVLVTADVPFEVIQIKLGEPQTGERILAYSASGKVPVLLQDDLSINDSLAICEYVAEHWPQAQLWPADAGLKALARSACAEMHAGFTQLRTQLPFGVDRGEPAQVLSPATEAEIQRVFAIWRQLLARSQSEAFLCGTFGVVDAMFAPVLLRLMRYGIAIPGDLKPYADAVLLHPPVLLWLKLAMQEI</sequence>
<dbReference type="InterPro" id="IPR004045">
    <property type="entry name" value="Glutathione_S-Trfase_N"/>
</dbReference>
<dbReference type="AlphaFoldDB" id="A0A1H4K571"/>
<dbReference type="CDD" id="cd03043">
    <property type="entry name" value="GST_N_1"/>
    <property type="match status" value="1"/>
</dbReference>
<dbReference type="SUPFAM" id="SSF47616">
    <property type="entry name" value="GST C-terminal domain-like"/>
    <property type="match status" value="1"/>
</dbReference>
<dbReference type="Gene3D" id="3.40.30.10">
    <property type="entry name" value="Glutaredoxin"/>
    <property type="match status" value="1"/>
</dbReference>
<dbReference type="Gene3D" id="1.20.1050.10">
    <property type="match status" value="1"/>
</dbReference>
<dbReference type="EMBL" id="FNTJ01000001">
    <property type="protein sequence ID" value="SEB53719.1"/>
    <property type="molecule type" value="Genomic_DNA"/>
</dbReference>
<dbReference type="PANTHER" id="PTHR42673">
    <property type="entry name" value="MALEYLACETOACETATE ISOMERASE"/>
    <property type="match status" value="1"/>
</dbReference>
<protein>
    <submittedName>
        <fullName evidence="2">Glutathione S-transferase</fullName>
    </submittedName>
</protein>
<evidence type="ECO:0000259" key="1">
    <source>
        <dbReference type="PROSITE" id="PS50404"/>
    </source>
</evidence>
<dbReference type="PROSITE" id="PS50404">
    <property type="entry name" value="GST_NTER"/>
    <property type="match status" value="1"/>
</dbReference>
<dbReference type="InterPro" id="IPR036282">
    <property type="entry name" value="Glutathione-S-Trfase_C_sf"/>
</dbReference>
<proteinExistence type="predicted"/>
<dbReference type="SFLD" id="SFLDS00019">
    <property type="entry name" value="Glutathione_Transferase_(cytos"/>
    <property type="match status" value="1"/>
</dbReference>
<dbReference type="Proteomes" id="UP000198982">
    <property type="component" value="Unassembled WGS sequence"/>
</dbReference>
<reference evidence="3" key="1">
    <citation type="submission" date="2016-10" db="EMBL/GenBank/DDBJ databases">
        <authorList>
            <person name="Varghese N."/>
            <person name="Submissions S."/>
        </authorList>
    </citation>
    <scope>NUCLEOTIDE SEQUENCE [LARGE SCALE GENOMIC DNA]</scope>
    <source>
        <strain evidence="3">DSM 9751</strain>
    </source>
</reference>
<dbReference type="GO" id="GO:0004364">
    <property type="term" value="F:glutathione transferase activity"/>
    <property type="evidence" value="ECO:0007669"/>
    <property type="project" value="TreeGrafter"/>
</dbReference>
<name>A0A1H4K571_9PSED</name>
<feature type="domain" description="GST N-terminal" evidence="1">
    <location>
        <begin position="4"/>
        <end position="84"/>
    </location>
</feature>